<keyword evidence="5" id="KW-0175">Coiled coil</keyword>
<comment type="subcellular location">
    <subcellularLocation>
        <location evidence="1">Membrane</location>
    </subcellularLocation>
</comment>
<feature type="coiled-coil region" evidence="5">
    <location>
        <begin position="225"/>
        <end position="255"/>
    </location>
</feature>
<name>A0A2I0BEB5_9ASPA</name>
<evidence type="ECO:0000256" key="5">
    <source>
        <dbReference type="SAM" id="Coils"/>
    </source>
</evidence>
<evidence type="ECO:0000256" key="4">
    <source>
        <dbReference type="ARBA" id="ARBA00023136"/>
    </source>
</evidence>
<protein>
    <recommendedName>
        <fullName evidence="8">GTD-binding domain-containing protein</fullName>
    </recommendedName>
</protein>
<feature type="coiled-coil region" evidence="5">
    <location>
        <begin position="523"/>
        <end position="550"/>
    </location>
</feature>
<evidence type="ECO:0000313" key="10">
    <source>
        <dbReference type="Proteomes" id="UP000236161"/>
    </source>
</evidence>
<dbReference type="InterPro" id="IPR007656">
    <property type="entry name" value="GTD-bd"/>
</dbReference>
<dbReference type="PROSITE" id="PS51775">
    <property type="entry name" value="GTD_BINDING"/>
    <property type="match status" value="1"/>
</dbReference>
<dbReference type="PANTHER" id="PTHR31422">
    <property type="entry name" value="BNAANNG28530D PROTEIN"/>
    <property type="match status" value="1"/>
</dbReference>
<dbReference type="PANTHER" id="PTHR31422:SF3">
    <property type="entry name" value="GTD-BINDING DOMAIN-CONTAINING PROTEIN"/>
    <property type="match status" value="1"/>
</dbReference>
<feature type="region of interest" description="Disordered" evidence="6">
    <location>
        <begin position="428"/>
        <end position="450"/>
    </location>
</feature>
<evidence type="ECO:0000256" key="2">
    <source>
        <dbReference type="ARBA" id="ARBA00022692"/>
    </source>
</evidence>
<dbReference type="GO" id="GO:0016020">
    <property type="term" value="C:membrane"/>
    <property type="evidence" value="ECO:0007669"/>
    <property type="project" value="UniProtKB-SubCell"/>
</dbReference>
<keyword evidence="2 7" id="KW-0812">Transmembrane</keyword>
<feature type="transmembrane region" description="Helical" evidence="7">
    <location>
        <begin position="15"/>
        <end position="36"/>
    </location>
</feature>
<sequence>MACRAVESWTVSSLVGAYLDLALAYLFLLGATFAFFASKILSVFGLAVPCSCDGLFGHPFCAQVGLLVDFPVARIAAVHRAVRARFPFRDPLMSIGMASSHRCRYAVRFPSNDEDSCCSVASASLRSRSLSLPAPPPAEIAGEGSLNLRRRGLSDVEMHRSASGERISVGSYGATALATGEEEGDDGDQLAMIMNLERKLEEEKGARAVLYVDLENERSAAASAADEALAMIVRLQKDKAEIEMEARQYQRMVEEKSSYDEEEKKILKEIIVRREREKHVLEKKVEMYKQILDSGEKVEQELDGYQNFSEENMDSLVDSSDNPILVLREIYKSIGKKEVGNGFGIESSPMLNSNQVYLDLGIDSQTSVNLRKKSLLTADQKSQEVSVLHSFNVHSDPECPEDIENLNSDVTGERGNVIKLRDPSSGLCRVDSDVDQRGSQSSQNETESSVHDVHVIDDGQAFLVEGNGKEIEVSNVKEASSAKSDEMEVNIRRSSSEITNRIGMKDNNLSDRASYIDLRRSSMSSFDIERRRLEDEVELLKTRLEVIRQGRGKLSFSSESKDKETIHSHSLDAFACQLKEIKKITEPAISSCQFPFLIHYPR</sequence>
<reference evidence="9 10" key="1">
    <citation type="journal article" date="2017" name="Nature">
        <title>The Apostasia genome and the evolution of orchids.</title>
        <authorList>
            <person name="Zhang G.Q."/>
            <person name="Liu K.W."/>
            <person name="Li Z."/>
            <person name="Lohaus R."/>
            <person name="Hsiao Y.Y."/>
            <person name="Niu S.C."/>
            <person name="Wang J.Y."/>
            <person name="Lin Y.C."/>
            <person name="Xu Q."/>
            <person name="Chen L.J."/>
            <person name="Yoshida K."/>
            <person name="Fujiwara S."/>
            <person name="Wang Z.W."/>
            <person name="Zhang Y.Q."/>
            <person name="Mitsuda N."/>
            <person name="Wang M."/>
            <person name="Liu G.H."/>
            <person name="Pecoraro L."/>
            <person name="Huang H.X."/>
            <person name="Xiao X.J."/>
            <person name="Lin M."/>
            <person name="Wu X.Y."/>
            <person name="Wu W.L."/>
            <person name="Chen Y.Y."/>
            <person name="Chang S.B."/>
            <person name="Sakamoto S."/>
            <person name="Ohme-Takagi M."/>
            <person name="Yagi M."/>
            <person name="Zeng S.J."/>
            <person name="Shen C.Y."/>
            <person name="Yeh C.M."/>
            <person name="Luo Y.B."/>
            <person name="Tsai W.C."/>
            <person name="Van de Peer Y."/>
            <person name="Liu Z.J."/>
        </authorList>
    </citation>
    <scope>NUCLEOTIDE SEQUENCE [LARGE SCALE GENOMIC DNA]</scope>
    <source>
        <strain evidence="10">cv. Shenzhen</strain>
        <tissue evidence="9">Stem</tissue>
    </source>
</reference>
<proteinExistence type="predicted"/>
<dbReference type="Pfam" id="PF04576">
    <property type="entry name" value="Zein-binding"/>
    <property type="match status" value="1"/>
</dbReference>
<keyword evidence="10" id="KW-1185">Reference proteome</keyword>
<accession>A0A2I0BEB5</accession>
<evidence type="ECO:0000256" key="1">
    <source>
        <dbReference type="ARBA" id="ARBA00004370"/>
    </source>
</evidence>
<dbReference type="STRING" id="1088818.A0A2I0BEB5"/>
<evidence type="ECO:0000313" key="9">
    <source>
        <dbReference type="EMBL" id="PKA66143.1"/>
    </source>
</evidence>
<dbReference type="AlphaFoldDB" id="A0A2I0BEB5"/>
<dbReference type="Proteomes" id="UP000236161">
    <property type="component" value="Unassembled WGS sequence"/>
</dbReference>
<evidence type="ECO:0000256" key="6">
    <source>
        <dbReference type="SAM" id="MobiDB-lite"/>
    </source>
</evidence>
<dbReference type="EMBL" id="KZ451887">
    <property type="protein sequence ID" value="PKA66143.1"/>
    <property type="molecule type" value="Genomic_DNA"/>
</dbReference>
<dbReference type="OrthoDB" id="1933744at2759"/>
<feature type="domain" description="GTD-binding" evidence="8">
    <location>
        <begin position="191"/>
        <end position="289"/>
    </location>
</feature>
<keyword evidence="4 7" id="KW-0472">Membrane</keyword>
<evidence type="ECO:0000256" key="3">
    <source>
        <dbReference type="ARBA" id="ARBA00022989"/>
    </source>
</evidence>
<evidence type="ECO:0000256" key="7">
    <source>
        <dbReference type="SAM" id="Phobius"/>
    </source>
</evidence>
<evidence type="ECO:0000259" key="8">
    <source>
        <dbReference type="PROSITE" id="PS51775"/>
    </source>
</evidence>
<feature type="compositionally biased region" description="Polar residues" evidence="6">
    <location>
        <begin position="437"/>
        <end position="447"/>
    </location>
</feature>
<dbReference type="GO" id="GO:0080115">
    <property type="term" value="F:myosin XI tail binding"/>
    <property type="evidence" value="ECO:0007669"/>
    <property type="project" value="UniProtKB-ARBA"/>
</dbReference>
<gene>
    <name evidence="9" type="ORF">AXF42_Ash018433</name>
</gene>
<organism evidence="9 10">
    <name type="scientific">Apostasia shenzhenica</name>
    <dbReference type="NCBI Taxonomy" id="1088818"/>
    <lineage>
        <taxon>Eukaryota</taxon>
        <taxon>Viridiplantae</taxon>
        <taxon>Streptophyta</taxon>
        <taxon>Embryophyta</taxon>
        <taxon>Tracheophyta</taxon>
        <taxon>Spermatophyta</taxon>
        <taxon>Magnoliopsida</taxon>
        <taxon>Liliopsida</taxon>
        <taxon>Asparagales</taxon>
        <taxon>Orchidaceae</taxon>
        <taxon>Apostasioideae</taxon>
        <taxon>Apostasia</taxon>
    </lineage>
</organism>
<keyword evidence="3 7" id="KW-1133">Transmembrane helix</keyword>